<sequence>MAIPAVGLPPPVAGMPPQPPPNITQPSTTSNNNQTPLDFSKILKPAAMNNEIQPTTGKEIVPVDNSKVQQGQDGSNQNKATAGLEIVPANVDRQQSNGVARVERVPAGVDQQIQIANQFVALQEDDGEANDGNQFAIVEDPMGQRSPVQNTKEAGLLNAVATEFTPRSGVASSKRGKGADPRRAENVANTNMPLVEKGTKESTTQWVSRTFADNVATNQSCQDIPSQSIEFDVVDKMPKNEQLQIAGNKLWLEQTEEDFEEGELPVGATGEEEPADDENDQEEQ</sequence>
<feature type="compositionally biased region" description="Acidic residues" evidence="1">
    <location>
        <begin position="254"/>
        <end position="263"/>
    </location>
</feature>
<feature type="compositionally biased region" description="Pro residues" evidence="1">
    <location>
        <begin position="7"/>
        <end position="23"/>
    </location>
</feature>
<evidence type="ECO:0000313" key="3">
    <source>
        <dbReference type="Proteomes" id="UP000187609"/>
    </source>
</evidence>
<dbReference type="EMBL" id="MJEQ01037190">
    <property type="protein sequence ID" value="OIS99804.1"/>
    <property type="molecule type" value="Genomic_DNA"/>
</dbReference>
<keyword evidence="3" id="KW-1185">Reference proteome</keyword>
<feature type="region of interest" description="Disordered" evidence="1">
    <location>
        <begin position="167"/>
        <end position="203"/>
    </location>
</feature>
<dbReference type="AlphaFoldDB" id="A0A1J6I468"/>
<feature type="compositionally biased region" description="Polar residues" evidence="1">
    <location>
        <begin position="66"/>
        <end position="78"/>
    </location>
</feature>
<evidence type="ECO:0000313" key="2">
    <source>
        <dbReference type="EMBL" id="OIS99804.1"/>
    </source>
</evidence>
<feature type="compositionally biased region" description="Low complexity" evidence="1">
    <location>
        <begin position="24"/>
        <end position="36"/>
    </location>
</feature>
<proteinExistence type="predicted"/>
<comment type="caution">
    <text evidence="2">The sequence shown here is derived from an EMBL/GenBank/DDBJ whole genome shotgun (WGS) entry which is preliminary data.</text>
</comment>
<gene>
    <name evidence="2" type="ORF">A4A49_62734</name>
</gene>
<feature type="region of interest" description="Disordered" evidence="1">
    <location>
        <begin position="54"/>
        <end position="78"/>
    </location>
</feature>
<dbReference type="Proteomes" id="UP000187609">
    <property type="component" value="Unassembled WGS sequence"/>
</dbReference>
<protein>
    <submittedName>
        <fullName evidence="2">Uncharacterized protein</fullName>
    </submittedName>
</protein>
<feature type="non-terminal residue" evidence="2">
    <location>
        <position position="284"/>
    </location>
</feature>
<feature type="region of interest" description="Disordered" evidence="1">
    <location>
        <begin position="1"/>
        <end position="37"/>
    </location>
</feature>
<reference evidence="2" key="1">
    <citation type="submission" date="2016-11" db="EMBL/GenBank/DDBJ databases">
        <title>The genome of Nicotiana attenuata.</title>
        <authorList>
            <person name="Xu S."/>
            <person name="Brockmoeller T."/>
            <person name="Gaquerel E."/>
            <person name="Navarro A."/>
            <person name="Kuhl H."/>
            <person name="Gase K."/>
            <person name="Ling Z."/>
            <person name="Zhou W."/>
            <person name="Kreitzer C."/>
            <person name="Stanke M."/>
            <person name="Tang H."/>
            <person name="Lyons E."/>
            <person name="Pandey P."/>
            <person name="Pandey S.P."/>
            <person name="Timmermann B."/>
            <person name="Baldwin I.T."/>
        </authorList>
    </citation>
    <scope>NUCLEOTIDE SEQUENCE [LARGE SCALE GENOMIC DNA]</scope>
    <source>
        <strain evidence="2">UT</strain>
    </source>
</reference>
<evidence type="ECO:0000256" key="1">
    <source>
        <dbReference type="SAM" id="MobiDB-lite"/>
    </source>
</evidence>
<feature type="region of interest" description="Disordered" evidence="1">
    <location>
        <begin position="253"/>
        <end position="284"/>
    </location>
</feature>
<accession>A0A1J6I468</accession>
<feature type="compositionally biased region" description="Acidic residues" evidence="1">
    <location>
        <begin position="270"/>
        <end position="284"/>
    </location>
</feature>
<dbReference type="Gramene" id="OIS99804">
    <property type="protein sequence ID" value="OIS99804"/>
    <property type="gene ID" value="A4A49_62734"/>
</dbReference>
<organism evidence="2 3">
    <name type="scientific">Nicotiana attenuata</name>
    <name type="common">Coyote tobacco</name>
    <dbReference type="NCBI Taxonomy" id="49451"/>
    <lineage>
        <taxon>Eukaryota</taxon>
        <taxon>Viridiplantae</taxon>
        <taxon>Streptophyta</taxon>
        <taxon>Embryophyta</taxon>
        <taxon>Tracheophyta</taxon>
        <taxon>Spermatophyta</taxon>
        <taxon>Magnoliopsida</taxon>
        <taxon>eudicotyledons</taxon>
        <taxon>Gunneridae</taxon>
        <taxon>Pentapetalae</taxon>
        <taxon>asterids</taxon>
        <taxon>lamiids</taxon>
        <taxon>Solanales</taxon>
        <taxon>Solanaceae</taxon>
        <taxon>Nicotianoideae</taxon>
        <taxon>Nicotianeae</taxon>
        <taxon>Nicotiana</taxon>
    </lineage>
</organism>
<name>A0A1J6I468_NICAT</name>